<dbReference type="EMBL" id="CAJOBS010005423">
    <property type="protein sequence ID" value="CAF4899350.1"/>
    <property type="molecule type" value="Genomic_DNA"/>
</dbReference>
<dbReference type="EMBL" id="CAJNYV010001167">
    <property type="protein sequence ID" value="CAF3408528.1"/>
    <property type="molecule type" value="Genomic_DNA"/>
</dbReference>
<evidence type="ECO:0000313" key="4">
    <source>
        <dbReference type="Proteomes" id="UP000663838"/>
    </source>
</evidence>
<accession>A0A821V1L3</accession>
<feature type="compositionally biased region" description="Polar residues" evidence="1">
    <location>
        <begin position="176"/>
        <end position="185"/>
    </location>
</feature>
<evidence type="ECO:0000256" key="1">
    <source>
        <dbReference type="SAM" id="MobiDB-lite"/>
    </source>
</evidence>
<feature type="region of interest" description="Disordered" evidence="1">
    <location>
        <begin position="84"/>
        <end position="185"/>
    </location>
</feature>
<reference evidence="3" key="1">
    <citation type="submission" date="2021-02" db="EMBL/GenBank/DDBJ databases">
        <authorList>
            <person name="Nowell W R."/>
        </authorList>
    </citation>
    <scope>NUCLEOTIDE SEQUENCE</scope>
</reference>
<dbReference type="Proteomes" id="UP000663838">
    <property type="component" value="Unassembled WGS sequence"/>
</dbReference>
<dbReference type="AlphaFoldDB" id="A0A821V1L3"/>
<protein>
    <submittedName>
        <fullName evidence="3">Uncharacterized protein</fullName>
    </submittedName>
</protein>
<feature type="compositionally biased region" description="Low complexity" evidence="1">
    <location>
        <begin position="133"/>
        <end position="142"/>
    </location>
</feature>
<feature type="compositionally biased region" description="Low complexity" evidence="1">
    <location>
        <begin position="155"/>
        <end position="168"/>
    </location>
</feature>
<gene>
    <name evidence="2" type="ORF">KIK155_LOCUS8816</name>
    <name evidence="3" type="ORF">TOA249_LOCUS30560</name>
</gene>
<name>A0A821V1L3_9BILA</name>
<sequence length="291" mass="33207">MEGKNFLLPDFYAKSLPPQIGFLGIAIMMCILGEELTSLRTELQLSQEVREKQTKAIEYVNTVKNDISDIKTLIGQIKNEKNENNSVKEDIASANPPTETPPGTADGDEDSSSITNDVNDNLARPSYRDRLLSNPGPSNNSNHYKQQRERHINQHRQGNASQQQNQSQRNEHGRRQTTLIGSRVPTNDANEFSGVRVKFEIYVGRCALTSNRENLLQYCKDRCRFSEIECEELKTRSDYYKSFKVTVNELDKGKIFYPEFGPENMYVRKFYTSNGNRNIDSNTDSNNLSTD</sequence>
<proteinExistence type="predicted"/>
<organism evidence="3 4">
    <name type="scientific">Rotaria socialis</name>
    <dbReference type="NCBI Taxonomy" id="392032"/>
    <lineage>
        <taxon>Eukaryota</taxon>
        <taxon>Metazoa</taxon>
        <taxon>Spiralia</taxon>
        <taxon>Gnathifera</taxon>
        <taxon>Rotifera</taxon>
        <taxon>Eurotatoria</taxon>
        <taxon>Bdelloidea</taxon>
        <taxon>Philodinida</taxon>
        <taxon>Philodinidae</taxon>
        <taxon>Rotaria</taxon>
    </lineage>
</organism>
<comment type="caution">
    <text evidence="3">The sequence shown here is derived from an EMBL/GenBank/DDBJ whole genome shotgun (WGS) entry which is preliminary data.</text>
</comment>
<evidence type="ECO:0000313" key="3">
    <source>
        <dbReference type="EMBL" id="CAF4899350.1"/>
    </source>
</evidence>
<dbReference type="Proteomes" id="UP000663865">
    <property type="component" value="Unassembled WGS sequence"/>
</dbReference>
<evidence type="ECO:0000313" key="2">
    <source>
        <dbReference type="EMBL" id="CAF3408528.1"/>
    </source>
</evidence>